<name>A0A6A6U1U3_9PEZI</name>
<evidence type="ECO:0000313" key="4">
    <source>
        <dbReference type="Proteomes" id="UP000799302"/>
    </source>
</evidence>
<accession>A0A6A6U1U3</accession>
<feature type="region of interest" description="Disordered" evidence="2">
    <location>
        <begin position="1"/>
        <end position="69"/>
    </location>
</feature>
<evidence type="ECO:0000313" key="3">
    <source>
        <dbReference type="EMBL" id="KAF2665606.1"/>
    </source>
</evidence>
<feature type="compositionally biased region" description="Low complexity" evidence="2">
    <location>
        <begin position="17"/>
        <end position="27"/>
    </location>
</feature>
<feature type="compositionally biased region" description="Pro residues" evidence="2">
    <location>
        <begin position="30"/>
        <end position="39"/>
    </location>
</feature>
<organism evidence="3 4">
    <name type="scientific">Microthyrium microscopicum</name>
    <dbReference type="NCBI Taxonomy" id="703497"/>
    <lineage>
        <taxon>Eukaryota</taxon>
        <taxon>Fungi</taxon>
        <taxon>Dikarya</taxon>
        <taxon>Ascomycota</taxon>
        <taxon>Pezizomycotina</taxon>
        <taxon>Dothideomycetes</taxon>
        <taxon>Dothideomycetes incertae sedis</taxon>
        <taxon>Microthyriales</taxon>
        <taxon>Microthyriaceae</taxon>
        <taxon>Microthyrium</taxon>
    </lineage>
</organism>
<gene>
    <name evidence="3" type="ORF">BT63DRAFT_442972</name>
</gene>
<feature type="region of interest" description="Disordered" evidence="2">
    <location>
        <begin position="81"/>
        <end position="156"/>
    </location>
</feature>
<evidence type="ECO:0000256" key="1">
    <source>
        <dbReference type="SAM" id="Coils"/>
    </source>
</evidence>
<reference evidence="3" key="1">
    <citation type="journal article" date="2020" name="Stud. Mycol.">
        <title>101 Dothideomycetes genomes: a test case for predicting lifestyles and emergence of pathogens.</title>
        <authorList>
            <person name="Haridas S."/>
            <person name="Albert R."/>
            <person name="Binder M."/>
            <person name="Bloem J."/>
            <person name="Labutti K."/>
            <person name="Salamov A."/>
            <person name="Andreopoulos B."/>
            <person name="Baker S."/>
            <person name="Barry K."/>
            <person name="Bills G."/>
            <person name="Bluhm B."/>
            <person name="Cannon C."/>
            <person name="Castanera R."/>
            <person name="Culley D."/>
            <person name="Daum C."/>
            <person name="Ezra D."/>
            <person name="Gonzalez J."/>
            <person name="Henrissat B."/>
            <person name="Kuo A."/>
            <person name="Liang C."/>
            <person name="Lipzen A."/>
            <person name="Lutzoni F."/>
            <person name="Magnuson J."/>
            <person name="Mondo S."/>
            <person name="Nolan M."/>
            <person name="Ohm R."/>
            <person name="Pangilinan J."/>
            <person name="Park H.-J."/>
            <person name="Ramirez L."/>
            <person name="Alfaro M."/>
            <person name="Sun H."/>
            <person name="Tritt A."/>
            <person name="Yoshinaga Y."/>
            <person name="Zwiers L.-H."/>
            <person name="Turgeon B."/>
            <person name="Goodwin S."/>
            <person name="Spatafora J."/>
            <person name="Crous P."/>
            <person name="Grigoriev I."/>
        </authorList>
    </citation>
    <scope>NUCLEOTIDE SEQUENCE</scope>
    <source>
        <strain evidence="3">CBS 115976</strain>
    </source>
</reference>
<dbReference type="OrthoDB" id="5401654at2759"/>
<evidence type="ECO:0000256" key="2">
    <source>
        <dbReference type="SAM" id="MobiDB-lite"/>
    </source>
</evidence>
<protein>
    <submittedName>
        <fullName evidence="3">Uncharacterized protein</fullName>
    </submittedName>
</protein>
<dbReference type="PANTHER" id="PTHR39610:SF1">
    <property type="match status" value="1"/>
</dbReference>
<dbReference type="Proteomes" id="UP000799302">
    <property type="component" value="Unassembled WGS sequence"/>
</dbReference>
<dbReference type="EMBL" id="MU004240">
    <property type="protein sequence ID" value="KAF2665606.1"/>
    <property type="molecule type" value="Genomic_DNA"/>
</dbReference>
<feature type="coiled-coil region" evidence="1">
    <location>
        <begin position="162"/>
        <end position="199"/>
    </location>
</feature>
<feature type="compositionally biased region" description="Low complexity" evidence="2">
    <location>
        <begin position="82"/>
        <end position="95"/>
    </location>
</feature>
<dbReference type="PANTHER" id="PTHR39610">
    <property type="entry name" value="BZIP DOMAIN-CONTAINING PROTEIN-RELATED"/>
    <property type="match status" value="1"/>
</dbReference>
<keyword evidence="4" id="KW-1185">Reference proteome</keyword>
<sequence>MPLEPTPEPGSMPPPATTTHTSSRRSSYQPFPPISPGVPPTENNMPHRLPRALTAAELHSELEQEQEAMVNRLTRELSALRAHSASVASTTSSTSNAPPFLLDPADASSHIQPLPLATGPTHPSGSRRNRSTSNASSTFMPHAGRSASTSLSVSAVPATPRIEDLALQRQEMEEAKMENERLKKKIIELEAQLKENKAKEGSTDT</sequence>
<keyword evidence="1" id="KW-0175">Coiled coil</keyword>
<proteinExistence type="predicted"/>
<feature type="compositionally biased region" description="Pro residues" evidence="2">
    <location>
        <begin position="1"/>
        <end position="16"/>
    </location>
</feature>
<dbReference type="AlphaFoldDB" id="A0A6A6U1U3"/>